<sequence length="163" mass="17596">MYYPSLAIGTVLLAGVLSGCCGTCIGNDGNEYLSLAFSTDSLGGRGFRRAELRSAYVVRYQDDALTQPLDTLRQPTSLRVYWPQAMLSLLPVASATSSANSYWALPQSYRLVVPAAARTYDINALEVKTSESSCGCTETTLTRFELNGKPTEPGLGKVVVLQK</sequence>
<evidence type="ECO:0000313" key="1">
    <source>
        <dbReference type="EMBL" id="MBG8554135.1"/>
    </source>
</evidence>
<accession>A0ABS0L201</accession>
<protein>
    <submittedName>
        <fullName evidence="1">Uncharacterized protein</fullName>
    </submittedName>
</protein>
<gene>
    <name evidence="1" type="ORF">I5L79_11300</name>
</gene>
<dbReference type="Proteomes" id="UP000601099">
    <property type="component" value="Unassembled WGS sequence"/>
</dbReference>
<evidence type="ECO:0000313" key="2">
    <source>
        <dbReference type="Proteomes" id="UP000601099"/>
    </source>
</evidence>
<keyword evidence="2" id="KW-1185">Reference proteome</keyword>
<organism evidence="1 2">
    <name type="scientific">Hymenobacter guriensis</name>
    <dbReference type="NCBI Taxonomy" id="2793065"/>
    <lineage>
        <taxon>Bacteria</taxon>
        <taxon>Pseudomonadati</taxon>
        <taxon>Bacteroidota</taxon>
        <taxon>Cytophagia</taxon>
        <taxon>Cytophagales</taxon>
        <taxon>Hymenobacteraceae</taxon>
        <taxon>Hymenobacter</taxon>
    </lineage>
</organism>
<proteinExistence type="predicted"/>
<dbReference type="EMBL" id="JADWYK010000006">
    <property type="protein sequence ID" value="MBG8554135.1"/>
    <property type="molecule type" value="Genomic_DNA"/>
</dbReference>
<name>A0ABS0L201_9BACT</name>
<dbReference type="RefSeq" id="WP_196955163.1">
    <property type="nucleotide sequence ID" value="NZ_JADWYK010000006.1"/>
</dbReference>
<reference evidence="1 2" key="1">
    <citation type="submission" date="2020-11" db="EMBL/GenBank/DDBJ databases">
        <title>Hymenobacter sp.</title>
        <authorList>
            <person name="Kim M.K."/>
        </authorList>
    </citation>
    <scope>NUCLEOTIDE SEQUENCE [LARGE SCALE GENOMIC DNA]</scope>
    <source>
        <strain evidence="1 2">BT594</strain>
    </source>
</reference>
<comment type="caution">
    <text evidence="1">The sequence shown here is derived from an EMBL/GenBank/DDBJ whole genome shotgun (WGS) entry which is preliminary data.</text>
</comment>